<name>A0A8W8LPM9_MAGGI</name>
<sequence length="187" mass="21180">MVMLIFMIFVADTCATQCQEGGYNNCCEDYEWDEILGNCTRCKPGIYGINCNRTCTYPHFGYGCQQICNCSKEVCDFAKGCSKDDTTNEVYAKDVVRDYRATPFNISFSITMDNIGNPTIDIERPRDKYHARNRSDSIPHNVMSVTSDTQLSDNCQLPGQSLSIGINISFPILSSLTDIWKYRMCFP</sequence>
<feature type="chain" id="PRO_5036472459" evidence="1">
    <location>
        <begin position="16"/>
        <end position="187"/>
    </location>
</feature>
<evidence type="ECO:0000256" key="1">
    <source>
        <dbReference type="SAM" id="SignalP"/>
    </source>
</evidence>
<evidence type="ECO:0000313" key="3">
    <source>
        <dbReference type="Proteomes" id="UP000005408"/>
    </source>
</evidence>
<dbReference type="EnsemblMetazoa" id="G29072.1">
    <property type="protein sequence ID" value="G29072.1:cds"/>
    <property type="gene ID" value="G29072"/>
</dbReference>
<dbReference type="Gene3D" id="2.170.300.10">
    <property type="entry name" value="Tie2 ligand-binding domain superfamily"/>
    <property type="match status" value="1"/>
</dbReference>
<accession>A0A8W8LPM9</accession>
<proteinExistence type="predicted"/>
<protein>
    <submittedName>
        <fullName evidence="2">Uncharacterized protein</fullName>
    </submittedName>
</protein>
<organism evidence="2 3">
    <name type="scientific">Magallana gigas</name>
    <name type="common">Pacific oyster</name>
    <name type="synonym">Crassostrea gigas</name>
    <dbReference type="NCBI Taxonomy" id="29159"/>
    <lineage>
        <taxon>Eukaryota</taxon>
        <taxon>Metazoa</taxon>
        <taxon>Spiralia</taxon>
        <taxon>Lophotrochozoa</taxon>
        <taxon>Mollusca</taxon>
        <taxon>Bivalvia</taxon>
        <taxon>Autobranchia</taxon>
        <taxon>Pteriomorphia</taxon>
        <taxon>Ostreida</taxon>
        <taxon>Ostreoidea</taxon>
        <taxon>Ostreidae</taxon>
        <taxon>Magallana</taxon>
    </lineage>
</organism>
<dbReference type="Proteomes" id="UP000005408">
    <property type="component" value="Unassembled WGS sequence"/>
</dbReference>
<feature type="signal peptide" evidence="1">
    <location>
        <begin position="1"/>
        <end position="15"/>
    </location>
</feature>
<evidence type="ECO:0000313" key="2">
    <source>
        <dbReference type="EnsemblMetazoa" id="G29072.1:cds"/>
    </source>
</evidence>
<dbReference type="AlphaFoldDB" id="A0A8W8LPM9"/>
<keyword evidence="1" id="KW-0732">Signal</keyword>
<keyword evidence="3" id="KW-1185">Reference proteome</keyword>
<reference evidence="2" key="1">
    <citation type="submission" date="2022-08" db="UniProtKB">
        <authorList>
            <consortium name="EnsemblMetazoa"/>
        </authorList>
    </citation>
    <scope>IDENTIFICATION</scope>
    <source>
        <strain evidence="2">05x7-T-G4-1.051#20</strain>
    </source>
</reference>